<gene>
    <name evidence="5" type="ORF">CPB84DRAFT_1752738</name>
</gene>
<keyword evidence="6" id="KW-1185">Reference proteome</keyword>
<dbReference type="PANTHER" id="PTHR19857:SF21">
    <property type="entry name" value="ANAPHASE-PROMOTING COMPLEX SUBUNIT 4 WD40 DOMAIN-CONTAINING PROTEIN"/>
    <property type="match status" value="1"/>
</dbReference>
<dbReference type="PANTHER" id="PTHR19857">
    <property type="entry name" value="MITOCHONDRIAL DIVISION PROTEIN 1-RELATED"/>
    <property type="match status" value="1"/>
</dbReference>
<dbReference type="Gene3D" id="2.130.10.10">
    <property type="entry name" value="YVTN repeat-like/Quinoprotein amine dehydrogenase"/>
    <property type="match status" value="1"/>
</dbReference>
<dbReference type="InterPro" id="IPR051179">
    <property type="entry name" value="WD_repeat_multifunction"/>
</dbReference>
<dbReference type="PROSITE" id="PS00678">
    <property type="entry name" value="WD_REPEATS_1"/>
    <property type="match status" value="1"/>
</dbReference>
<dbReference type="OrthoDB" id="3238562at2759"/>
<evidence type="ECO:0000313" key="5">
    <source>
        <dbReference type="EMBL" id="KAF8875209.1"/>
    </source>
</evidence>
<evidence type="ECO:0000256" key="3">
    <source>
        <dbReference type="PROSITE-ProRule" id="PRU00221"/>
    </source>
</evidence>
<feature type="repeat" description="WD" evidence="3">
    <location>
        <begin position="30"/>
        <end position="71"/>
    </location>
</feature>
<dbReference type="SUPFAM" id="SSF50978">
    <property type="entry name" value="WD40 repeat-like"/>
    <property type="match status" value="1"/>
</dbReference>
<dbReference type="InterPro" id="IPR036322">
    <property type="entry name" value="WD40_repeat_dom_sf"/>
</dbReference>
<accession>A0A9P5TGL5</accession>
<evidence type="ECO:0000256" key="2">
    <source>
        <dbReference type="ARBA" id="ARBA00022737"/>
    </source>
</evidence>
<proteinExistence type="predicted"/>
<evidence type="ECO:0000313" key="6">
    <source>
        <dbReference type="Proteomes" id="UP000724874"/>
    </source>
</evidence>
<dbReference type="AlphaFoldDB" id="A0A9P5TGL5"/>
<feature type="signal peptide" evidence="4">
    <location>
        <begin position="1"/>
        <end position="22"/>
    </location>
</feature>
<keyword evidence="1 3" id="KW-0853">WD repeat</keyword>
<sequence>MLVNFSLKFFQLLASLFSPADEMYYKYGKFHGTMGPINCLAFSHSGDLLASGGDDETVRIWEISTKKCLQILEDPGRRWGQITCLAWLGNLGNDELKPIAFGTGRGLLVIYRRSRIDAGMVELASNRVFEASDPVESIAFDAKTSRLAITSHHGRIAVYNIGRNGTMTESWSARSDENKKFYDGGRKILIFVLETGEMVCRDVETSREDWRKVLKSGIKKKCVKDGAFAEQASAIVCGSDHGKVYVFSMSSSTPIQVLVPARKTVEVQAIGTTTTSDAHFIASGSSAGMSEITVWEKPIKKAKGHIDNDSNNGRVATLLNCLLVLLLLHWTSGFWTPIALQISAAEVRSDKPKFTEWTAHFPFQPANEDDIHDDDDIEWSEIAGEYLVDTTPSKVKSDYKFAFSGAETPARRSFGCSKLLALFFASLLFVLMKKSSTISGAVAKQQLVETPIFIIMVKVPCNCTSYGCGGKDVDRRTQQAQPLKIEQSKGNNKQPL</sequence>
<organism evidence="5 6">
    <name type="scientific">Gymnopilus junonius</name>
    <name type="common">Spectacular rustgill mushroom</name>
    <name type="synonym">Gymnopilus spectabilis subsp. junonius</name>
    <dbReference type="NCBI Taxonomy" id="109634"/>
    <lineage>
        <taxon>Eukaryota</taxon>
        <taxon>Fungi</taxon>
        <taxon>Dikarya</taxon>
        <taxon>Basidiomycota</taxon>
        <taxon>Agaricomycotina</taxon>
        <taxon>Agaricomycetes</taxon>
        <taxon>Agaricomycetidae</taxon>
        <taxon>Agaricales</taxon>
        <taxon>Agaricineae</taxon>
        <taxon>Hymenogastraceae</taxon>
        <taxon>Gymnopilus</taxon>
    </lineage>
</organism>
<evidence type="ECO:0000256" key="1">
    <source>
        <dbReference type="ARBA" id="ARBA00022574"/>
    </source>
</evidence>
<dbReference type="Proteomes" id="UP000724874">
    <property type="component" value="Unassembled WGS sequence"/>
</dbReference>
<dbReference type="EMBL" id="JADNYJ010000200">
    <property type="protein sequence ID" value="KAF8875209.1"/>
    <property type="molecule type" value="Genomic_DNA"/>
</dbReference>
<keyword evidence="4" id="KW-0732">Signal</keyword>
<dbReference type="InterPro" id="IPR015943">
    <property type="entry name" value="WD40/YVTN_repeat-like_dom_sf"/>
</dbReference>
<protein>
    <submittedName>
        <fullName evidence="5">WD40-repeat-containing domain protein</fullName>
    </submittedName>
</protein>
<reference evidence="5" key="1">
    <citation type="submission" date="2020-11" db="EMBL/GenBank/DDBJ databases">
        <authorList>
            <consortium name="DOE Joint Genome Institute"/>
            <person name="Ahrendt S."/>
            <person name="Riley R."/>
            <person name="Andreopoulos W."/>
            <person name="LaButti K."/>
            <person name="Pangilinan J."/>
            <person name="Ruiz-duenas F.J."/>
            <person name="Barrasa J.M."/>
            <person name="Sanchez-Garcia M."/>
            <person name="Camarero S."/>
            <person name="Miyauchi S."/>
            <person name="Serrano A."/>
            <person name="Linde D."/>
            <person name="Babiker R."/>
            <person name="Drula E."/>
            <person name="Ayuso-Fernandez I."/>
            <person name="Pacheco R."/>
            <person name="Padilla G."/>
            <person name="Ferreira P."/>
            <person name="Barriuso J."/>
            <person name="Kellner H."/>
            <person name="Castanera R."/>
            <person name="Alfaro M."/>
            <person name="Ramirez L."/>
            <person name="Pisabarro A.G."/>
            <person name="Kuo A."/>
            <person name="Tritt A."/>
            <person name="Lipzen A."/>
            <person name="He G."/>
            <person name="Yan M."/>
            <person name="Ng V."/>
            <person name="Cullen D."/>
            <person name="Martin F."/>
            <person name="Rosso M.-N."/>
            <person name="Henrissat B."/>
            <person name="Hibbett D."/>
            <person name="Martinez A.T."/>
            <person name="Grigoriev I.V."/>
        </authorList>
    </citation>
    <scope>NUCLEOTIDE SEQUENCE</scope>
    <source>
        <strain evidence="5">AH 44721</strain>
    </source>
</reference>
<evidence type="ECO:0000256" key="4">
    <source>
        <dbReference type="SAM" id="SignalP"/>
    </source>
</evidence>
<dbReference type="Pfam" id="PF00400">
    <property type="entry name" value="WD40"/>
    <property type="match status" value="1"/>
</dbReference>
<comment type="caution">
    <text evidence="5">The sequence shown here is derived from an EMBL/GenBank/DDBJ whole genome shotgun (WGS) entry which is preliminary data.</text>
</comment>
<dbReference type="PROSITE" id="PS50082">
    <property type="entry name" value="WD_REPEATS_2"/>
    <property type="match status" value="1"/>
</dbReference>
<name>A0A9P5TGL5_GYMJU</name>
<feature type="chain" id="PRO_5040238700" evidence="4">
    <location>
        <begin position="23"/>
        <end position="496"/>
    </location>
</feature>
<dbReference type="InterPro" id="IPR019775">
    <property type="entry name" value="WD40_repeat_CS"/>
</dbReference>
<dbReference type="InterPro" id="IPR001680">
    <property type="entry name" value="WD40_rpt"/>
</dbReference>
<dbReference type="SMART" id="SM00320">
    <property type="entry name" value="WD40"/>
    <property type="match status" value="4"/>
</dbReference>
<dbReference type="PROSITE" id="PS50294">
    <property type="entry name" value="WD_REPEATS_REGION"/>
    <property type="match status" value="1"/>
</dbReference>
<keyword evidence="2" id="KW-0677">Repeat</keyword>